<keyword evidence="2" id="KW-1185">Reference proteome</keyword>
<organism evidence="1 2">
    <name type="scientific">Desulfatitalea alkaliphila</name>
    <dbReference type="NCBI Taxonomy" id="2929485"/>
    <lineage>
        <taxon>Bacteria</taxon>
        <taxon>Pseudomonadati</taxon>
        <taxon>Thermodesulfobacteriota</taxon>
        <taxon>Desulfobacteria</taxon>
        <taxon>Desulfobacterales</taxon>
        <taxon>Desulfosarcinaceae</taxon>
        <taxon>Desulfatitalea</taxon>
    </lineage>
</organism>
<sequence length="285" mass="31422">MAAKTTDPLETLRYPDRVNYANGVLLDENDFRAEQAYFRGRLGRALAYLHGFGTVAGLKVEPLPTESHVLRVTPGLAVDRLGRLIELQAPYCIRAPNWFATQNGDALAESFANSAVNGGPRAVVADLFIGFNTCERGMTPCFGADNADATDAFTADRLRDAATLDLVLRTQPENDKPRQQAPYETLSAGPMDVATALAELRTFKIETAWRESEFWNSASGKINVGNEYTTRQNGTEVLLARLRLPAGEGPMQYDTNGALEIDNHIRVLRLSTDELFWLIQATREA</sequence>
<gene>
    <name evidence="1" type="ORF">MRX98_05900</name>
</gene>
<evidence type="ECO:0000313" key="2">
    <source>
        <dbReference type="Proteomes" id="UP001165427"/>
    </source>
</evidence>
<protein>
    <submittedName>
        <fullName evidence="1">Uncharacterized protein</fullName>
    </submittedName>
</protein>
<dbReference type="AlphaFoldDB" id="A0AA41UHX1"/>
<dbReference type="Proteomes" id="UP001165427">
    <property type="component" value="Unassembled WGS sequence"/>
</dbReference>
<name>A0AA41UHX1_9BACT</name>
<comment type="caution">
    <text evidence="1">The sequence shown here is derived from an EMBL/GenBank/DDBJ whole genome shotgun (WGS) entry which is preliminary data.</text>
</comment>
<evidence type="ECO:0000313" key="1">
    <source>
        <dbReference type="EMBL" id="MCJ8500100.1"/>
    </source>
</evidence>
<dbReference type="EMBL" id="JALJRB010000004">
    <property type="protein sequence ID" value="MCJ8500100.1"/>
    <property type="molecule type" value="Genomic_DNA"/>
</dbReference>
<proteinExistence type="predicted"/>
<accession>A0AA41UHX1</accession>
<dbReference type="RefSeq" id="WP_246903872.1">
    <property type="nucleotide sequence ID" value="NZ_JALJRB010000004.1"/>
</dbReference>
<reference evidence="1" key="1">
    <citation type="submission" date="2022-04" db="EMBL/GenBank/DDBJ databases">
        <title>Desulfatitalea alkaliphila sp. nov., a novel anaerobic sulfate-reducing bacterium isolated from terrestrial mud volcano, Taman Peninsula, Russia.</title>
        <authorList>
            <person name="Khomyakova M.A."/>
            <person name="Merkel A.Y."/>
            <person name="Slobodkin A.I."/>
        </authorList>
    </citation>
    <scope>NUCLEOTIDE SEQUENCE</scope>
    <source>
        <strain evidence="1">M08but</strain>
    </source>
</reference>